<reference evidence="18" key="1">
    <citation type="submission" date="2025-08" db="UniProtKB">
        <authorList>
            <consortium name="RefSeq"/>
        </authorList>
    </citation>
    <scope>IDENTIFICATION</scope>
    <source>
        <tissue evidence="18">Entire body</tissue>
    </source>
</reference>
<evidence type="ECO:0000256" key="8">
    <source>
        <dbReference type="ARBA" id="ARBA00023053"/>
    </source>
</evidence>
<evidence type="ECO:0000256" key="9">
    <source>
        <dbReference type="ARBA" id="ARBA00023065"/>
    </source>
</evidence>
<dbReference type="SUPFAM" id="SSF161070">
    <property type="entry name" value="SNF-like"/>
    <property type="match status" value="1"/>
</dbReference>
<comment type="similarity">
    <text evidence="2">Belongs to the sodium:neurotransmitter symporter (SNF) (TC 2.A.22) family.</text>
</comment>
<feature type="transmembrane region" description="Helical" evidence="16">
    <location>
        <begin position="445"/>
        <end position="466"/>
    </location>
</feature>
<dbReference type="GeneID" id="112906832"/>
<dbReference type="PANTHER" id="PTHR11616:SF321">
    <property type="entry name" value="SODIUM-DEPENDENT NUTRIENT AMINO ACID TRANSPORTER 1-RELATED"/>
    <property type="match status" value="1"/>
</dbReference>
<dbReference type="Proteomes" id="UP000192223">
    <property type="component" value="Unplaced"/>
</dbReference>
<dbReference type="OrthoDB" id="6753526at2759"/>
<keyword evidence="9" id="KW-0406">Ion transport</keyword>
<dbReference type="GO" id="GO:0089718">
    <property type="term" value="P:amino acid import across plasma membrane"/>
    <property type="evidence" value="ECO:0007669"/>
    <property type="project" value="TreeGrafter"/>
</dbReference>
<evidence type="ECO:0000256" key="6">
    <source>
        <dbReference type="ARBA" id="ARBA00022970"/>
    </source>
</evidence>
<dbReference type="InParanoid" id="A0A7F5RNK9"/>
<organism evidence="17 18">
    <name type="scientific">Agrilus planipennis</name>
    <name type="common">Emerald ash borer</name>
    <name type="synonym">Agrilus marcopoli</name>
    <dbReference type="NCBI Taxonomy" id="224129"/>
    <lineage>
        <taxon>Eukaryota</taxon>
        <taxon>Metazoa</taxon>
        <taxon>Ecdysozoa</taxon>
        <taxon>Arthropoda</taxon>
        <taxon>Hexapoda</taxon>
        <taxon>Insecta</taxon>
        <taxon>Pterygota</taxon>
        <taxon>Neoptera</taxon>
        <taxon>Endopterygota</taxon>
        <taxon>Coleoptera</taxon>
        <taxon>Polyphaga</taxon>
        <taxon>Elateriformia</taxon>
        <taxon>Buprestoidea</taxon>
        <taxon>Buprestidae</taxon>
        <taxon>Agrilinae</taxon>
        <taxon>Agrilus</taxon>
    </lineage>
</organism>
<feature type="transmembrane region" description="Helical" evidence="16">
    <location>
        <begin position="486"/>
        <end position="507"/>
    </location>
</feature>
<comment type="function">
    <text evidence="13">Unusual broad substrate spectrum amino acid:sodium cotransporter that promotes absorption of the D isomers of essential amino acids. Neutral amino acids are the preferred substrates, especially methionine and phenylalanine.</text>
</comment>
<dbReference type="GO" id="GO:0005886">
    <property type="term" value="C:plasma membrane"/>
    <property type="evidence" value="ECO:0007669"/>
    <property type="project" value="TreeGrafter"/>
</dbReference>
<evidence type="ECO:0000256" key="11">
    <source>
        <dbReference type="ARBA" id="ARBA00023180"/>
    </source>
</evidence>
<sequence length="631" mass="73215">MKIKKFSRRVSQVFSENELDSHIKAVSSEEKINYLRWAEFMAILLLIEISCNDSTTLYIELNPGTECFIILYFIFSVFFGIPTYLIQVFLGFYSRKGYFTYGYIMPVAKGVAWTLILNDTLRRMFDVAFIAVGFTYISRIFQTELPWKDCKFYEGDLPCYAMSFKGFDRTCAGYNEHHSNVSSLHYFYYSPFLYFKYVILKDQGIVYEWIYAAIIVYIIILILLLLRIEVIQKFLFFMFGLLFVMANVPIYFALRNNSSLLSKPVVFPMGLKNCFTSHHVVHLVGIAVLKEFRGTYLVLGTLAPPSFIPERDIMITYILRTIMLFCDIIILMTGLNSLEQNYELTDLRCAAFEPSAVMYAIIPDLISRWDGERVWLLIWFISNTLFSTLASSVTFSCIVISITRNFKIFKKLYNEVSVITCVICFSMNILFLQSNFMSWSFAWEHTGHLIVMCNIAFLICLVLQGYSLSKLQDDIHFCFKERASSFWCHGLKLTSIFTSMFLVIYYAKGKEPYVSHLELHYFYIIAGLLLLPTVGIALLILLKYYCQGKLHTCFKTTKSWGPPIKKLRFARAKFESSKDTLSKLRGGCGHNCLLRSSKLKATVYSLDVSRREFITKNKLEHLEIESDMMFL</sequence>
<evidence type="ECO:0000256" key="4">
    <source>
        <dbReference type="ARBA" id="ARBA00022692"/>
    </source>
</evidence>
<evidence type="ECO:0000256" key="16">
    <source>
        <dbReference type="SAM" id="Phobius"/>
    </source>
</evidence>
<protein>
    <recommendedName>
        <fullName evidence="14">Sodium-dependent nutrient amino acid transporter 1</fullName>
    </recommendedName>
</protein>
<feature type="transmembrane region" description="Helical" evidence="16">
    <location>
        <begin position="234"/>
        <end position="254"/>
    </location>
</feature>
<dbReference type="Pfam" id="PF00209">
    <property type="entry name" value="SNF"/>
    <property type="match status" value="1"/>
</dbReference>
<keyword evidence="8" id="KW-0915">Sodium</keyword>
<feature type="transmembrane region" description="Helical" evidence="16">
    <location>
        <begin position="317"/>
        <end position="338"/>
    </location>
</feature>
<feature type="transmembrane region" description="Helical" evidence="16">
    <location>
        <begin position="412"/>
        <end position="433"/>
    </location>
</feature>
<dbReference type="InterPro" id="IPR000175">
    <property type="entry name" value="Na/ntran_symport"/>
</dbReference>
<dbReference type="InterPro" id="IPR037272">
    <property type="entry name" value="SNS_sf"/>
</dbReference>
<keyword evidence="15" id="KW-1015">Disulfide bond</keyword>
<evidence type="ECO:0000256" key="2">
    <source>
        <dbReference type="ARBA" id="ARBA00006459"/>
    </source>
</evidence>
<keyword evidence="3" id="KW-0813">Transport</keyword>
<gene>
    <name evidence="18" type="primary">LOC112906832</name>
</gene>
<evidence type="ECO:0000256" key="3">
    <source>
        <dbReference type="ARBA" id="ARBA00022448"/>
    </source>
</evidence>
<dbReference type="KEGG" id="apln:112906832"/>
<feature type="transmembrane region" description="Helical" evidence="16">
    <location>
        <begin position="98"/>
        <end position="117"/>
    </location>
</feature>
<feature type="transmembrane region" description="Helical" evidence="16">
    <location>
        <begin position="374"/>
        <end position="400"/>
    </location>
</feature>
<evidence type="ECO:0000256" key="10">
    <source>
        <dbReference type="ARBA" id="ARBA00023136"/>
    </source>
</evidence>
<proteinExistence type="inferred from homology"/>
<keyword evidence="5" id="KW-0769">Symport</keyword>
<evidence type="ECO:0000313" key="18">
    <source>
        <dbReference type="RefSeq" id="XP_025837614.1"/>
    </source>
</evidence>
<evidence type="ECO:0000256" key="14">
    <source>
        <dbReference type="ARBA" id="ARBA00040215"/>
    </source>
</evidence>
<keyword evidence="7 16" id="KW-1133">Transmembrane helix</keyword>
<feature type="disulfide bond" evidence="15">
    <location>
        <begin position="150"/>
        <end position="159"/>
    </location>
</feature>
<feature type="transmembrane region" description="Helical" evidence="16">
    <location>
        <begin position="519"/>
        <end position="542"/>
    </location>
</feature>
<keyword evidence="17" id="KW-1185">Reference proteome</keyword>
<evidence type="ECO:0000313" key="17">
    <source>
        <dbReference type="Proteomes" id="UP000192223"/>
    </source>
</evidence>
<keyword evidence="10 16" id="KW-0472">Membrane</keyword>
<keyword evidence="4 16" id="KW-0812">Transmembrane</keyword>
<dbReference type="GO" id="GO:0015179">
    <property type="term" value="F:L-amino acid transmembrane transporter activity"/>
    <property type="evidence" value="ECO:0007669"/>
    <property type="project" value="TreeGrafter"/>
</dbReference>
<keyword evidence="6" id="KW-0029">Amino-acid transport</keyword>
<keyword evidence="12" id="KW-0739">Sodium transport</keyword>
<feature type="transmembrane region" description="Helical" evidence="16">
    <location>
        <begin position="69"/>
        <end position="92"/>
    </location>
</feature>
<evidence type="ECO:0000256" key="7">
    <source>
        <dbReference type="ARBA" id="ARBA00022989"/>
    </source>
</evidence>
<dbReference type="AlphaFoldDB" id="A0A7F5RNK9"/>
<name>A0A7F5RNK9_AGRPL</name>
<evidence type="ECO:0000256" key="13">
    <source>
        <dbReference type="ARBA" id="ARBA00037785"/>
    </source>
</evidence>
<dbReference type="PANTHER" id="PTHR11616">
    <property type="entry name" value="SODIUM/CHLORIDE DEPENDENT TRANSPORTER"/>
    <property type="match status" value="1"/>
</dbReference>
<evidence type="ECO:0000256" key="15">
    <source>
        <dbReference type="PIRSR" id="PIRSR600175-2"/>
    </source>
</evidence>
<dbReference type="GO" id="GO:0005283">
    <property type="term" value="F:amino acid:sodium symporter activity"/>
    <property type="evidence" value="ECO:0007669"/>
    <property type="project" value="TreeGrafter"/>
</dbReference>
<comment type="subcellular location">
    <subcellularLocation>
        <location evidence="1">Membrane</location>
        <topology evidence="1">Multi-pass membrane protein</topology>
    </subcellularLocation>
</comment>
<evidence type="ECO:0000256" key="5">
    <source>
        <dbReference type="ARBA" id="ARBA00022847"/>
    </source>
</evidence>
<evidence type="ECO:0000256" key="1">
    <source>
        <dbReference type="ARBA" id="ARBA00004141"/>
    </source>
</evidence>
<evidence type="ECO:0000256" key="12">
    <source>
        <dbReference type="ARBA" id="ARBA00023201"/>
    </source>
</evidence>
<feature type="transmembrane region" description="Helical" evidence="16">
    <location>
        <begin position="209"/>
        <end position="228"/>
    </location>
</feature>
<dbReference type="PROSITE" id="PS50267">
    <property type="entry name" value="NA_NEUROTRAN_SYMP_3"/>
    <property type="match status" value="1"/>
</dbReference>
<dbReference type="RefSeq" id="XP_025837614.1">
    <property type="nucleotide sequence ID" value="XM_025981829.1"/>
</dbReference>
<keyword evidence="11" id="KW-0325">Glycoprotein</keyword>
<accession>A0A7F5RNK9</accession>